<feature type="domain" description="EF-hand" evidence="8">
    <location>
        <begin position="50"/>
        <end position="85"/>
    </location>
</feature>
<dbReference type="EMBL" id="CACVKT020001706">
    <property type="protein sequence ID" value="CAC5370501.1"/>
    <property type="molecule type" value="Genomic_DNA"/>
</dbReference>
<dbReference type="GO" id="GO:0005509">
    <property type="term" value="F:calcium ion binding"/>
    <property type="evidence" value="ECO:0007669"/>
    <property type="project" value="InterPro"/>
</dbReference>
<gene>
    <name evidence="9" type="ORF">MCOR_9317</name>
</gene>
<keyword evidence="5" id="KW-0514">Muscle protein</keyword>
<evidence type="ECO:0000256" key="2">
    <source>
        <dbReference type="ARBA" id="ARBA00022837"/>
    </source>
</evidence>
<dbReference type="Proteomes" id="UP000507470">
    <property type="component" value="Unassembled WGS sequence"/>
</dbReference>
<dbReference type="PROSITE" id="PS50222">
    <property type="entry name" value="EF_HAND_2"/>
    <property type="match status" value="4"/>
</dbReference>
<keyword evidence="2" id="KW-0106">Calcium</keyword>
<feature type="domain" description="EF-hand" evidence="8">
    <location>
        <begin position="88"/>
        <end position="123"/>
    </location>
</feature>
<dbReference type="Pfam" id="PF13499">
    <property type="entry name" value="EF-hand_7"/>
    <property type="match status" value="2"/>
</dbReference>
<accession>A0A6J8AM70</accession>
<keyword evidence="3" id="KW-0518">Myosin</keyword>
<organism evidence="9 10">
    <name type="scientific">Mytilus coruscus</name>
    <name type="common">Sea mussel</name>
    <dbReference type="NCBI Taxonomy" id="42192"/>
    <lineage>
        <taxon>Eukaryota</taxon>
        <taxon>Metazoa</taxon>
        <taxon>Spiralia</taxon>
        <taxon>Lophotrochozoa</taxon>
        <taxon>Mollusca</taxon>
        <taxon>Bivalvia</taxon>
        <taxon>Autobranchia</taxon>
        <taxon>Pteriomorphia</taxon>
        <taxon>Mytilida</taxon>
        <taxon>Mytiloidea</taxon>
        <taxon>Mytilidae</taxon>
        <taxon>Mytilinae</taxon>
        <taxon>Mytilus</taxon>
    </lineage>
</organism>
<dbReference type="Gene3D" id="1.10.238.10">
    <property type="entry name" value="EF-hand"/>
    <property type="match status" value="2"/>
</dbReference>
<sequence length="157" mass="18117">MEHKDETRQMRETSNEATIKIVFDKLDANHDGHITPEELMNGGKDVGIKINLTRATKLIDEIDKEGNGFVNYGEFRKCMQKVLAKIHRDNEIYKRSFKKFDADGNGFIDKEELRQVLCAGGGRKMSEEEAEELFNEADVDQDGQLTFDEFVDYFCRI</sequence>
<dbReference type="InterPro" id="IPR011992">
    <property type="entry name" value="EF-hand-dom_pair"/>
</dbReference>
<evidence type="ECO:0000256" key="6">
    <source>
        <dbReference type="ARBA" id="ARBA00049593"/>
    </source>
</evidence>
<dbReference type="InterPro" id="IPR018247">
    <property type="entry name" value="EF_Hand_1_Ca_BS"/>
</dbReference>
<keyword evidence="10" id="KW-1185">Reference proteome</keyword>
<dbReference type="PROSITE" id="PS00018">
    <property type="entry name" value="EF_HAND_1"/>
    <property type="match status" value="3"/>
</dbReference>
<evidence type="ECO:0000256" key="1">
    <source>
        <dbReference type="ARBA" id="ARBA00022737"/>
    </source>
</evidence>
<evidence type="ECO:0000256" key="4">
    <source>
        <dbReference type="ARBA" id="ARBA00023175"/>
    </source>
</evidence>
<evidence type="ECO:0000313" key="9">
    <source>
        <dbReference type="EMBL" id="CAC5370501.1"/>
    </source>
</evidence>
<reference evidence="9 10" key="1">
    <citation type="submission" date="2020-06" db="EMBL/GenBank/DDBJ databases">
        <authorList>
            <person name="Li R."/>
            <person name="Bekaert M."/>
        </authorList>
    </citation>
    <scope>NUCLEOTIDE SEQUENCE [LARGE SCALE GENOMIC DNA]</scope>
    <source>
        <strain evidence="10">wild</strain>
    </source>
</reference>
<dbReference type="OrthoDB" id="343296at2759"/>
<keyword evidence="4" id="KW-0505">Motor protein</keyword>
<protein>
    <recommendedName>
        <fullName evidence="7">Sulfhydryl light chain</fullName>
    </recommendedName>
</protein>
<proteinExistence type="predicted"/>
<dbReference type="AlphaFoldDB" id="A0A6J8AM70"/>
<dbReference type="SUPFAM" id="SSF47473">
    <property type="entry name" value="EF-hand"/>
    <property type="match status" value="1"/>
</dbReference>
<dbReference type="PANTHER" id="PTHR23050">
    <property type="entry name" value="CALCIUM BINDING PROTEIN"/>
    <property type="match status" value="1"/>
</dbReference>
<feature type="domain" description="EF-hand" evidence="8">
    <location>
        <begin position="125"/>
        <end position="157"/>
    </location>
</feature>
<evidence type="ECO:0000256" key="3">
    <source>
        <dbReference type="ARBA" id="ARBA00023123"/>
    </source>
</evidence>
<dbReference type="InterPro" id="IPR050145">
    <property type="entry name" value="Centrin_CML-like"/>
</dbReference>
<feature type="domain" description="EF-hand" evidence="8">
    <location>
        <begin position="14"/>
        <end position="49"/>
    </location>
</feature>
<evidence type="ECO:0000256" key="7">
    <source>
        <dbReference type="ARBA" id="ARBA00078496"/>
    </source>
</evidence>
<name>A0A6J8AM70_MYTCO</name>
<evidence type="ECO:0000313" key="10">
    <source>
        <dbReference type="Proteomes" id="UP000507470"/>
    </source>
</evidence>
<dbReference type="InterPro" id="IPR002048">
    <property type="entry name" value="EF_hand_dom"/>
</dbReference>
<dbReference type="FunFam" id="1.10.238.10:FF:000003">
    <property type="entry name" value="Calmodulin A"/>
    <property type="match status" value="1"/>
</dbReference>
<dbReference type="GO" id="GO:0016459">
    <property type="term" value="C:myosin complex"/>
    <property type="evidence" value="ECO:0007669"/>
    <property type="project" value="UniProtKB-KW"/>
</dbReference>
<comment type="function">
    <text evidence="6">In molluscan muscle, calcium regulation is associated with myosin rather than with actin. Muscle myosin contains two types of light chains: the catalytic light chain, essential for ATPase activity, and the regulatory light chain, a calcium-binding protein responsible for Ca(2+) dependent binding and Ca(2+) dependent Mg-ATPase activity.</text>
</comment>
<evidence type="ECO:0000256" key="5">
    <source>
        <dbReference type="ARBA" id="ARBA00023179"/>
    </source>
</evidence>
<evidence type="ECO:0000259" key="8">
    <source>
        <dbReference type="PROSITE" id="PS50222"/>
    </source>
</evidence>
<keyword evidence="1" id="KW-0677">Repeat</keyword>
<dbReference type="SMART" id="SM00054">
    <property type="entry name" value="EFh"/>
    <property type="match status" value="4"/>
</dbReference>